<keyword evidence="3" id="KW-1185">Reference proteome</keyword>
<dbReference type="EMBL" id="BASM01000012">
    <property type="protein sequence ID" value="GAD25818.1"/>
    <property type="molecule type" value="Genomic_DNA"/>
</dbReference>
<keyword evidence="1" id="KW-0732">Signal</keyword>
<evidence type="ECO:0000313" key="2">
    <source>
        <dbReference type="EMBL" id="GAD25818.1"/>
    </source>
</evidence>
<dbReference type="Proteomes" id="UP000018209">
    <property type="component" value="Unassembled WGS sequence"/>
</dbReference>
<name>A0ABQ0IWC6_GLUTH</name>
<dbReference type="InterPro" id="IPR011050">
    <property type="entry name" value="Pectin_lyase_fold/virulence"/>
</dbReference>
<reference evidence="2 3" key="1">
    <citation type="submission" date="2013-08" db="EMBL/GenBank/DDBJ databases">
        <title>Gluconobacter thailandicus NBRC 3257 whole genome sequence.</title>
        <authorList>
            <person name="Matsutani M."/>
            <person name="Yakushi T."/>
            <person name="Matsushita K."/>
        </authorList>
    </citation>
    <scope>NUCLEOTIDE SEQUENCE [LARGE SCALE GENOMIC DNA]</scope>
    <source>
        <strain evidence="2 3">NBRC 3257</strain>
    </source>
</reference>
<gene>
    <name evidence="2" type="ORF">NBRC3257_0817</name>
</gene>
<accession>A0ABQ0IWC6</accession>
<protein>
    <submittedName>
        <fullName evidence="2">Uncharacterized protein</fullName>
    </submittedName>
</protein>
<sequence>MPWLFFGLIIFSFTCALLRTAHAQSTVVNFADGKTLSASQLNALQLAKIDAANGKGRNLALTGATLDGTSMIVDQTASAVVTAIKSLNTAMGVPANNLSTLRPEYGAVTRSQQERNQDTFSLLDFCSIMNVNGSTDNTACYQNAIYAVCDGAAGAAPFRSGGELFVPAGAIVLSQVNIPCNGVHIRNAGNGNVNSGNLDYRGTVYVSTPGNTGTMFKYTSASADYGTGFSFDHAGIDASNMAAGGTIFDISWTQHSMIGDVSILNPYNIFKEEGGAANLVEDMVVLGLRGTGFEFWGDASNCGTNNPSVSLASCNKRADLLRLSRVNMNGAAGHVARCVWWHDFAQSLQLSNTICESAAIGLQVDCAKSQGNNGEACPAFGRFYDPEFEDCMLCMKISDAQDLEGHGGYMLGQGTASTNVVQVVNTNFGAPATASAKGSYAEAFRWIGGRFGNSGGPVMSIGVSEFVLTGGHYFSASLSAKDAASALPTIDVTGVGSTVTPLRGIISDSILCVASGQQPLSIYQGGIRLGSGVGHVHVHDNETSSCLMSVLDQSVASGGTSTNSLHDNG</sequence>
<comment type="caution">
    <text evidence="2">The sequence shown here is derived from an EMBL/GenBank/DDBJ whole genome shotgun (WGS) entry which is preliminary data.</text>
</comment>
<feature type="chain" id="PRO_5047403215" evidence="1">
    <location>
        <begin position="24"/>
        <end position="569"/>
    </location>
</feature>
<dbReference type="SUPFAM" id="SSF51126">
    <property type="entry name" value="Pectin lyase-like"/>
    <property type="match status" value="1"/>
</dbReference>
<evidence type="ECO:0000313" key="3">
    <source>
        <dbReference type="Proteomes" id="UP000018209"/>
    </source>
</evidence>
<feature type="signal peptide" evidence="1">
    <location>
        <begin position="1"/>
        <end position="23"/>
    </location>
</feature>
<dbReference type="RefSeq" id="WP_007283397.1">
    <property type="nucleotide sequence ID" value="NZ_BASM01000012.1"/>
</dbReference>
<proteinExistence type="predicted"/>
<evidence type="ECO:0000256" key="1">
    <source>
        <dbReference type="SAM" id="SignalP"/>
    </source>
</evidence>
<organism evidence="2 3">
    <name type="scientific">Gluconobacter thailandicus NBRC 3257</name>
    <dbReference type="NCBI Taxonomy" id="1381097"/>
    <lineage>
        <taxon>Bacteria</taxon>
        <taxon>Pseudomonadati</taxon>
        <taxon>Pseudomonadota</taxon>
        <taxon>Alphaproteobacteria</taxon>
        <taxon>Acetobacterales</taxon>
        <taxon>Acetobacteraceae</taxon>
        <taxon>Gluconobacter</taxon>
    </lineage>
</organism>